<proteinExistence type="predicted"/>
<evidence type="ECO:0000313" key="3">
    <source>
        <dbReference type="EMBL" id="GMA21713.1"/>
    </source>
</evidence>
<name>A0ABQ6HVJ7_9MICO</name>
<evidence type="ECO:0000313" key="4">
    <source>
        <dbReference type="Proteomes" id="UP001157109"/>
    </source>
</evidence>
<gene>
    <name evidence="2" type="ORF">GCM10025862_00200</name>
    <name evidence="3" type="ORF">GCM10025862_37340</name>
</gene>
<organism evidence="3 4">
    <name type="scientific">Arsenicicoccus piscis</name>
    <dbReference type="NCBI Taxonomy" id="673954"/>
    <lineage>
        <taxon>Bacteria</taxon>
        <taxon>Bacillati</taxon>
        <taxon>Actinomycetota</taxon>
        <taxon>Actinomycetes</taxon>
        <taxon>Micrococcales</taxon>
        <taxon>Intrasporangiaceae</taxon>
        <taxon>Arsenicicoccus</taxon>
    </lineage>
</organism>
<dbReference type="Pfam" id="PF07077">
    <property type="entry name" value="DUF1345"/>
    <property type="match status" value="1"/>
</dbReference>
<protein>
    <recommendedName>
        <fullName evidence="5">DUF1345 domain-containing protein</fullName>
    </recommendedName>
</protein>
<keyword evidence="1" id="KW-0472">Membrane</keyword>
<reference evidence="3" key="1">
    <citation type="journal article" date="2014" name="Int. J. Syst. Evol. Microbiol.">
        <title>Complete genome of a new Firmicutes species belonging to the dominant human colonic microbiota ('Ruminococcus bicirculans') reveals two chromosomes and a selective capacity to utilize plant glucans.</title>
        <authorList>
            <consortium name="NISC Comparative Sequencing Program"/>
            <person name="Wegmann U."/>
            <person name="Louis P."/>
            <person name="Goesmann A."/>
            <person name="Henrissat B."/>
            <person name="Duncan S.H."/>
            <person name="Flint H.J."/>
        </authorList>
    </citation>
    <scope>NUCLEOTIDE SEQUENCE</scope>
    <source>
        <strain evidence="3">NBRC 105830</strain>
    </source>
</reference>
<feature type="transmembrane region" description="Helical" evidence="1">
    <location>
        <begin position="111"/>
        <end position="131"/>
    </location>
</feature>
<dbReference type="InterPro" id="IPR009781">
    <property type="entry name" value="DUF1345"/>
</dbReference>
<dbReference type="EMBL" id="BSUJ01000001">
    <property type="protein sequence ID" value="GMA17999.1"/>
    <property type="molecule type" value="Genomic_DNA"/>
</dbReference>
<accession>A0ABQ6HVJ7</accession>
<reference evidence="4" key="2">
    <citation type="journal article" date="2019" name="Int. J. Syst. Evol. Microbiol.">
        <title>The Global Catalogue of Microorganisms (GCM) 10K type strain sequencing project: providing services to taxonomists for standard genome sequencing and annotation.</title>
        <authorList>
            <consortium name="The Broad Institute Genomics Platform"/>
            <consortium name="The Broad Institute Genome Sequencing Center for Infectious Disease"/>
            <person name="Wu L."/>
            <person name="Ma J."/>
        </authorList>
    </citation>
    <scope>NUCLEOTIDE SEQUENCE [LARGE SCALE GENOMIC DNA]</scope>
    <source>
        <strain evidence="4">NBRC 105830</strain>
    </source>
</reference>
<dbReference type="RefSeq" id="WP_241443599.1">
    <property type="nucleotide sequence ID" value="NZ_JAKZHV010000003.1"/>
</dbReference>
<evidence type="ECO:0000256" key="1">
    <source>
        <dbReference type="SAM" id="Phobius"/>
    </source>
</evidence>
<feature type="transmembrane region" description="Helical" evidence="1">
    <location>
        <begin position="41"/>
        <end position="63"/>
    </location>
</feature>
<feature type="transmembrane region" description="Helical" evidence="1">
    <location>
        <begin position="84"/>
        <end position="105"/>
    </location>
</feature>
<keyword evidence="4" id="KW-1185">Reference proteome</keyword>
<dbReference type="Proteomes" id="UP001157109">
    <property type="component" value="Unassembled WGS sequence"/>
</dbReference>
<dbReference type="EMBL" id="BSUJ01000001">
    <property type="protein sequence ID" value="GMA21713.1"/>
    <property type="molecule type" value="Genomic_DNA"/>
</dbReference>
<reference evidence="3" key="3">
    <citation type="submission" date="2023-02" db="EMBL/GenBank/DDBJ databases">
        <authorList>
            <person name="Sun Q."/>
            <person name="Mori K."/>
        </authorList>
    </citation>
    <scope>NUCLEOTIDE SEQUENCE</scope>
    <source>
        <strain evidence="3">NBRC 105830</strain>
    </source>
</reference>
<feature type="transmembrane region" description="Helical" evidence="1">
    <location>
        <begin position="193"/>
        <end position="214"/>
    </location>
</feature>
<comment type="caution">
    <text evidence="3">The sequence shown here is derived from an EMBL/GenBank/DDBJ whole genome shotgun (WGS) entry which is preliminary data.</text>
</comment>
<sequence length="216" mass="22766">MAPRSGPKLPMSAANRFTVAVLVGLIAGAISVPLSDLPLGALIGITALHAVFVASGWISLWPLDATLTSDNARREDFNPAVEELLVVAISLCGLFGIGILVVLGGSAEGKTAAALALLAVFLAWGSVHLMYAGRYAYLYYHEGTGGGIDFNSKQPPAYRDFFYFSYNLGMTYQVSDTSVSSTEIRSVALRHCLLAYVFGVVVLASTINLVTSIATG</sequence>
<keyword evidence="1" id="KW-1133">Transmembrane helix</keyword>
<evidence type="ECO:0000313" key="2">
    <source>
        <dbReference type="EMBL" id="GMA17999.1"/>
    </source>
</evidence>
<evidence type="ECO:0008006" key="5">
    <source>
        <dbReference type="Google" id="ProtNLM"/>
    </source>
</evidence>
<keyword evidence="1" id="KW-0812">Transmembrane</keyword>